<feature type="signal peptide" evidence="1">
    <location>
        <begin position="1"/>
        <end position="21"/>
    </location>
</feature>
<feature type="chain" id="PRO_5008595657" evidence="1">
    <location>
        <begin position="22"/>
        <end position="107"/>
    </location>
</feature>
<dbReference type="AlphaFoldDB" id="A0A1B7JXW0"/>
<gene>
    <name evidence="2" type="ORF">M989_02532</name>
</gene>
<dbReference type="Pfam" id="PF07027">
    <property type="entry name" value="DUF1318"/>
    <property type="match status" value="1"/>
</dbReference>
<protein>
    <submittedName>
        <fullName evidence="2">YdbL family protein</fullName>
    </submittedName>
</protein>
<dbReference type="PIRSF" id="PIRSF025560">
    <property type="entry name" value="UCP025560"/>
    <property type="match status" value="1"/>
</dbReference>
<proteinExistence type="predicted"/>
<evidence type="ECO:0000313" key="3">
    <source>
        <dbReference type="Proteomes" id="UP000078386"/>
    </source>
</evidence>
<organism evidence="2 3">
    <name type="scientific">Kluyvera georgiana ATCC 51603</name>
    <dbReference type="NCBI Taxonomy" id="1354264"/>
    <lineage>
        <taxon>Bacteria</taxon>
        <taxon>Pseudomonadati</taxon>
        <taxon>Pseudomonadota</taxon>
        <taxon>Gammaproteobacteria</taxon>
        <taxon>Enterobacterales</taxon>
        <taxon>Enterobacteriaceae</taxon>
        <taxon>Kluyvera</taxon>
    </lineage>
</organism>
<comment type="caution">
    <text evidence="2">The sequence shown here is derived from an EMBL/GenBank/DDBJ whole genome shotgun (WGS) entry which is preliminary data.</text>
</comment>
<evidence type="ECO:0000256" key="1">
    <source>
        <dbReference type="SAM" id="SignalP"/>
    </source>
</evidence>
<name>A0A1B7JXW0_9ENTR</name>
<dbReference type="InterPro" id="IPR008309">
    <property type="entry name" value="YdbL"/>
</dbReference>
<keyword evidence="3" id="KW-1185">Reference proteome</keyword>
<dbReference type="RefSeq" id="WP_064545799.1">
    <property type="nucleotide sequence ID" value="NZ_LXEU01000049.1"/>
</dbReference>
<sequence length="107" mass="11654">MRKMPIIAVLLCGLFSVQALALTLSEARTQGRVGETQGGYLAALAKDSDTLTLVKKINQARSESYQQLALSNNLPQQEVARLAGKKLIDKALPGEYVQGINGQWVRK</sequence>
<dbReference type="Proteomes" id="UP000078386">
    <property type="component" value="Unassembled WGS sequence"/>
</dbReference>
<reference evidence="2 3" key="1">
    <citation type="submission" date="2016-04" db="EMBL/GenBank/DDBJ databases">
        <title>ATOL: Assembling a taxonomically balanced genome-scale reconstruction of the evolutionary history of the Enterobacteriaceae.</title>
        <authorList>
            <person name="Plunkett G.III."/>
            <person name="Neeno-Eckwall E.C."/>
            <person name="Glasner J.D."/>
            <person name="Perna N.T."/>
        </authorList>
    </citation>
    <scope>NUCLEOTIDE SEQUENCE [LARGE SCALE GENOMIC DNA]</scope>
    <source>
        <strain evidence="2 3">ATCC 51603</strain>
    </source>
</reference>
<evidence type="ECO:0000313" key="2">
    <source>
        <dbReference type="EMBL" id="OAT52564.1"/>
    </source>
</evidence>
<accession>A0A1B7JXW0</accession>
<dbReference type="PATRIC" id="fig|1354264.4.peg.2634"/>
<dbReference type="EMBL" id="LXEU01000049">
    <property type="protein sequence ID" value="OAT52564.1"/>
    <property type="molecule type" value="Genomic_DNA"/>
</dbReference>
<keyword evidence="1" id="KW-0732">Signal</keyword>